<keyword evidence="2" id="KW-0812">Transmembrane</keyword>
<keyword evidence="2" id="KW-1133">Transmembrane helix</keyword>
<dbReference type="KEGG" id="nve:5506862"/>
<dbReference type="InterPro" id="IPR009688">
    <property type="entry name" value="FAM210A/B-like_dom"/>
</dbReference>
<keyword evidence="2" id="KW-0472">Membrane</keyword>
<proteinExistence type="predicted"/>
<feature type="compositionally biased region" description="Low complexity" evidence="1">
    <location>
        <begin position="49"/>
        <end position="60"/>
    </location>
</feature>
<dbReference type="STRING" id="45351.A7SLH1"/>
<sequence length="177" mass="19159">MALSRSFIRLSSFNIHFIQRHIGAFSVASQSFSGMRPLNRVNSMSTKPNTNGNNTGNSNENDGKIQTMSQAQRLRKIFAEYGSIAVVFHVSISLTSLGICYTAVSSGLDVPGLLQSVGLSKGLSDSALTTGASTFVIAYACHKVFVPVRMFLTITCTPLIVHRLRAMGFLKAPVTRQ</sequence>
<dbReference type="InParanoid" id="A7SLH1"/>
<reference evidence="4 5" key="1">
    <citation type="journal article" date="2007" name="Science">
        <title>Sea anemone genome reveals ancestral eumetazoan gene repertoire and genomic organization.</title>
        <authorList>
            <person name="Putnam N.H."/>
            <person name="Srivastava M."/>
            <person name="Hellsten U."/>
            <person name="Dirks B."/>
            <person name="Chapman J."/>
            <person name="Salamov A."/>
            <person name="Terry A."/>
            <person name="Shapiro H."/>
            <person name="Lindquist E."/>
            <person name="Kapitonov V.V."/>
            <person name="Jurka J."/>
            <person name="Genikhovich G."/>
            <person name="Grigoriev I.V."/>
            <person name="Lucas S.M."/>
            <person name="Steele R.E."/>
            <person name="Finnerty J.R."/>
            <person name="Technau U."/>
            <person name="Martindale M.Q."/>
            <person name="Rokhsar D.S."/>
        </authorList>
    </citation>
    <scope>NUCLEOTIDE SEQUENCE [LARGE SCALE GENOMIC DNA]</scope>
    <source>
        <strain evidence="5">CH2 X CH6</strain>
    </source>
</reference>
<evidence type="ECO:0000313" key="5">
    <source>
        <dbReference type="Proteomes" id="UP000001593"/>
    </source>
</evidence>
<dbReference type="PhylomeDB" id="A7SLH1"/>
<dbReference type="PANTHER" id="PTHR21377:SF0">
    <property type="entry name" value="PROTEIN FAM210B, MITOCHONDRIAL"/>
    <property type="match status" value="1"/>
</dbReference>
<feature type="region of interest" description="Disordered" evidence="1">
    <location>
        <begin position="38"/>
        <end position="63"/>
    </location>
</feature>
<gene>
    <name evidence="4" type="ORF">NEMVEDRAFT_v1g246028</name>
</gene>
<dbReference type="Pfam" id="PF06916">
    <property type="entry name" value="FAM210A-B_dom"/>
    <property type="match status" value="1"/>
</dbReference>
<evidence type="ECO:0000313" key="4">
    <source>
        <dbReference type="EMBL" id="EDO35452.1"/>
    </source>
</evidence>
<dbReference type="GO" id="GO:0005739">
    <property type="term" value="C:mitochondrion"/>
    <property type="evidence" value="ECO:0000318"/>
    <property type="project" value="GO_Central"/>
</dbReference>
<dbReference type="HOGENOM" id="CLU_119224_0_1_1"/>
<dbReference type="EMBL" id="DS469698">
    <property type="protein sequence ID" value="EDO35452.1"/>
    <property type="molecule type" value="Genomic_DNA"/>
</dbReference>
<evidence type="ECO:0000256" key="2">
    <source>
        <dbReference type="SAM" id="Phobius"/>
    </source>
</evidence>
<dbReference type="Proteomes" id="UP000001593">
    <property type="component" value="Unassembled WGS sequence"/>
</dbReference>
<keyword evidence="5" id="KW-1185">Reference proteome</keyword>
<feature type="domain" description="DUF1279" evidence="3">
    <location>
        <begin position="72"/>
        <end position="159"/>
    </location>
</feature>
<feature type="transmembrane region" description="Helical" evidence="2">
    <location>
        <begin position="78"/>
        <end position="104"/>
    </location>
</feature>
<dbReference type="eggNOG" id="KOG4526">
    <property type="taxonomic scope" value="Eukaryota"/>
</dbReference>
<dbReference type="AlphaFoldDB" id="A7SLH1"/>
<evidence type="ECO:0000259" key="3">
    <source>
        <dbReference type="Pfam" id="PF06916"/>
    </source>
</evidence>
<organism evidence="4 5">
    <name type="scientific">Nematostella vectensis</name>
    <name type="common">Starlet sea anemone</name>
    <dbReference type="NCBI Taxonomy" id="45351"/>
    <lineage>
        <taxon>Eukaryota</taxon>
        <taxon>Metazoa</taxon>
        <taxon>Cnidaria</taxon>
        <taxon>Anthozoa</taxon>
        <taxon>Hexacorallia</taxon>
        <taxon>Actiniaria</taxon>
        <taxon>Edwardsiidae</taxon>
        <taxon>Nematostella</taxon>
    </lineage>
</organism>
<name>A7SLH1_NEMVE</name>
<protein>
    <recommendedName>
        <fullName evidence="3">DUF1279 domain-containing protein</fullName>
    </recommendedName>
</protein>
<dbReference type="InterPro" id="IPR045866">
    <property type="entry name" value="FAM210A/B-like"/>
</dbReference>
<dbReference type="OMA" id="YLRRINW"/>
<evidence type="ECO:0000256" key="1">
    <source>
        <dbReference type="SAM" id="MobiDB-lite"/>
    </source>
</evidence>
<dbReference type="PANTHER" id="PTHR21377">
    <property type="entry name" value="PROTEIN FAM210B, MITOCHONDRIAL"/>
    <property type="match status" value="1"/>
</dbReference>
<accession>A7SLH1</accession>
<dbReference type="OrthoDB" id="426386at2759"/>